<accession>A0A376GK65</accession>
<dbReference type="EMBL" id="CP040908">
    <property type="protein sequence ID" value="QLL58041.1"/>
    <property type="molecule type" value="Genomic_DNA"/>
</dbReference>
<feature type="chain" id="PRO_5044586296" evidence="1">
    <location>
        <begin position="20"/>
        <end position="222"/>
    </location>
</feature>
<dbReference type="STRING" id="343874.GCA_000805695_02134"/>
<dbReference type="EMBL" id="UFXS01000001">
    <property type="protein sequence ID" value="STD58777.1"/>
    <property type="molecule type" value="Genomic_DNA"/>
</dbReference>
<dbReference type="OrthoDB" id="704821at2"/>
<reference evidence="3" key="4">
    <citation type="journal article" date="2022" name="Sci. Total Environ.">
        <title>Prevalence, transmission, and molecular epidemiology of tet(X)-positive bacteria among humans, animals, and environmental niches in China: An epidemiological, and genomic-based study.</title>
        <authorList>
            <person name="Dong N."/>
            <person name="Zeng Y."/>
            <person name="Cai C."/>
            <person name="Sun C."/>
            <person name="Lu J."/>
            <person name="Liu C."/>
            <person name="Zhou H."/>
            <person name="Sun Q."/>
            <person name="Shu L."/>
            <person name="Wang H."/>
            <person name="Wang Y."/>
            <person name="Wang S."/>
            <person name="Wu C."/>
            <person name="Chan E.W."/>
            <person name="Chen G."/>
            <person name="Shen Z."/>
            <person name="Chen S."/>
            <person name="Zhang R."/>
        </authorList>
    </citation>
    <scope>NUCLEOTIDE SEQUENCE</scope>
    <source>
        <strain evidence="3">210</strain>
    </source>
</reference>
<evidence type="ECO:0000313" key="4">
    <source>
        <dbReference type="EMBL" id="QLL58041.1"/>
    </source>
</evidence>
<keyword evidence="7" id="KW-1185">Reference proteome</keyword>
<dbReference type="AlphaFoldDB" id="A0A376GK65"/>
<sequence length="222" mass="23922">MKNIVLSAAAIFCSTFAFAQEEINVGDFNILKVYDKIPVELISSNENLVKIDGVNASDVQVENNKGELKLKMTGTKLMQGGEATVKVYYKSLYEIQASQGSRIYSDDVVKSQALYLTSNEGSSIKLPIETSKLEVKINSGAEVILTGDTEFQTVIANSGGKYYSKTLNSDTASLTTNAGGVIEARAEKSVDAKTRAGGVIDIYGNPTQRNQKKLAGGKINFK</sequence>
<dbReference type="Pfam" id="PF10988">
    <property type="entry name" value="DUF2807"/>
    <property type="match status" value="1"/>
</dbReference>
<dbReference type="Proteomes" id="UP000254737">
    <property type="component" value="Unassembled WGS sequence"/>
</dbReference>
<evidence type="ECO:0000313" key="5">
    <source>
        <dbReference type="EMBL" id="STD58777.1"/>
    </source>
</evidence>
<feature type="domain" description="Putative auto-transporter adhesin head GIN" evidence="2">
    <location>
        <begin position="27"/>
        <end position="206"/>
    </location>
</feature>
<dbReference type="RefSeq" id="WP_038331627.1">
    <property type="nucleotide sequence ID" value="NZ_CP040908.1"/>
</dbReference>
<name>A0A376GK65_9FLAO</name>
<keyword evidence="1" id="KW-0732">Signal</keyword>
<gene>
    <name evidence="4" type="ORF">FH779_08085</name>
    <name evidence="3" type="ORF">HX095_04280</name>
    <name evidence="5" type="ORF">NCTC13456_02404</name>
</gene>
<dbReference type="InterPro" id="IPR021255">
    <property type="entry name" value="DUF2807"/>
</dbReference>
<reference evidence="3" key="3">
    <citation type="submission" date="2020-06" db="EMBL/GenBank/DDBJ databases">
        <authorList>
            <person name="Dong N."/>
        </authorList>
    </citation>
    <scope>NUCLEOTIDE SEQUENCE</scope>
    <source>
        <strain evidence="3">210</strain>
    </source>
</reference>
<evidence type="ECO:0000259" key="2">
    <source>
        <dbReference type="Pfam" id="PF10988"/>
    </source>
</evidence>
<reference evidence="5 6" key="1">
    <citation type="submission" date="2018-06" db="EMBL/GenBank/DDBJ databases">
        <authorList>
            <consortium name="Pathogen Informatics"/>
            <person name="Doyle S."/>
        </authorList>
    </citation>
    <scope>NUCLEOTIDE SEQUENCE [LARGE SCALE GENOMIC DNA]</scope>
    <source>
        <strain evidence="5 6">NCTC13456</strain>
    </source>
</reference>
<dbReference type="KEGG" id="efal:FH779_08085"/>
<reference evidence="4 7" key="2">
    <citation type="submission" date="2019-06" db="EMBL/GenBank/DDBJ databases">
        <title>Emergence of pandrug resistant Empedobacter falsenii in China.</title>
        <authorList>
            <person name="Dong N."/>
            <person name="Chen S."/>
            <person name="Zhang R."/>
        </authorList>
    </citation>
    <scope>NUCLEOTIDE SEQUENCE [LARGE SCALE GENOMIC DNA]</scope>
    <source>
        <strain evidence="4 7">1681-1</strain>
    </source>
</reference>
<dbReference type="Proteomes" id="UP000510643">
    <property type="component" value="Chromosome"/>
</dbReference>
<protein>
    <submittedName>
        <fullName evidence="3">DUF2807 domain-containing protein</fullName>
    </submittedName>
    <submittedName>
        <fullName evidence="5">Protein of uncharacterized function (DUF2807)</fullName>
    </submittedName>
</protein>
<dbReference type="GeneID" id="78401409"/>
<evidence type="ECO:0000313" key="6">
    <source>
        <dbReference type="Proteomes" id="UP000254737"/>
    </source>
</evidence>
<dbReference type="EMBL" id="JACALR010000002">
    <property type="protein sequence ID" value="MDM1550423.1"/>
    <property type="molecule type" value="Genomic_DNA"/>
</dbReference>
<proteinExistence type="predicted"/>
<dbReference type="Gene3D" id="2.160.20.120">
    <property type="match status" value="1"/>
</dbReference>
<evidence type="ECO:0000313" key="3">
    <source>
        <dbReference type="EMBL" id="MDM1550423.1"/>
    </source>
</evidence>
<evidence type="ECO:0000313" key="7">
    <source>
        <dbReference type="Proteomes" id="UP000510643"/>
    </source>
</evidence>
<evidence type="ECO:0000256" key="1">
    <source>
        <dbReference type="SAM" id="SignalP"/>
    </source>
</evidence>
<feature type="signal peptide" evidence="1">
    <location>
        <begin position="1"/>
        <end position="19"/>
    </location>
</feature>
<dbReference type="Proteomes" id="UP001173578">
    <property type="component" value="Unassembled WGS sequence"/>
</dbReference>
<organism evidence="5 6">
    <name type="scientific">Empedobacter falsenii</name>
    <dbReference type="NCBI Taxonomy" id="343874"/>
    <lineage>
        <taxon>Bacteria</taxon>
        <taxon>Pseudomonadati</taxon>
        <taxon>Bacteroidota</taxon>
        <taxon>Flavobacteriia</taxon>
        <taxon>Flavobacteriales</taxon>
        <taxon>Weeksellaceae</taxon>
        <taxon>Empedobacter</taxon>
    </lineage>
</organism>